<name>A0A0N5BT49_STREA</name>
<dbReference type="InterPro" id="IPR001810">
    <property type="entry name" value="F-box_dom"/>
</dbReference>
<reference evidence="3" key="1">
    <citation type="submission" date="2017-02" db="UniProtKB">
        <authorList>
            <consortium name="WormBaseParasite"/>
        </authorList>
    </citation>
    <scope>IDENTIFICATION</scope>
</reference>
<proteinExistence type="predicted"/>
<dbReference type="AlphaFoldDB" id="A0A0N5BT49"/>
<accession>A0A0N5BT49</accession>
<dbReference type="Pfam" id="PF12937">
    <property type="entry name" value="F-box-like"/>
    <property type="match status" value="1"/>
</dbReference>
<evidence type="ECO:0000313" key="3">
    <source>
        <dbReference type="WBParaSite" id="SPAL_0000904000.1"/>
    </source>
</evidence>
<dbReference type="SUPFAM" id="SSF81383">
    <property type="entry name" value="F-box domain"/>
    <property type="match status" value="1"/>
</dbReference>
<evidence type="ECO:0000259" key="1">
    <source>
        <dbReference type="PROSITE" id="PS50181"/>
    </source>
</evidence>
<organism evidence="2 3">
    <name type="scientific">Strongyloides papillosus</name>
    <name type="common">Intestinal threadworm</name>
    <dbReference type="NCBI Taxonomy" id="174720"/>
    <lineage>
        <taxon>Eukaryota</taxon>
        <taxon>Metazoa</taxon>
        <taxon>Ecdysozoa</taxon>
        <taxon>Nematoda</taxon>
        <taxon>Chromadorea</taxon>
        <taxon>Rhabditida</taxon>
        <taxon>Tylenchina</taxon>
        <taxon>Panagrolaimomorpha</taxon>
        <taxon>Strongyloidoidea</taxon>
        <taxon>Strongyloididae</taxon>
        <taxon>Strongyloides</taxon>
    </lineage>
</organism>
<dbReference type="InterPro" id="IPR032675">
    <property type="entry name" value="LRR_dom_sf"/>
</dbReference>
<dbReference type="Proteomes" id="UP000046392">
    <property type="component" value="Unplaced"/>
</dbReference>
<dbReference type="InterPro" id="IPR036047">
    <property type="entry name" value="F-box-like_dom_sf"/>
</dbReference>
<keyword evidence="2" id="KW-1185">Reference proteome</keyword>
<evidence type="ECO:0000313" key="2">
    <source>
        <dbReference type="Proteomes" id="UP000046392"/>
    </source>
</evidence>
<feature type="domain" description="F-box" evidence="1">
    <location>
        <begin position="20"/>
        <end position="67"/>
    </location>
</feature>
<dbReference type="WBParaSite" id="SPAL_0000904000.1">
    <property type="protein sequence ID" value="SPAL_0000904000.1"/>
    <property type="gene ID" value="SPAL_0000904000"/>
</dbReference>
<protein>
    <submittedName>
        <fullName evidence="3">F-box domain-containing protein</fullName>
    </submittedName>
</protein>
<sequence>MDSECSIMDSSSNEKHSEQQNGIFILPDNLIIRILSELSWKDILNVRRVSRSFSNFIYENYHLLDRRKLRGVSIECDENCEGCPFSVAITYDAVARFMVWVPLHSQFPKKTINFQNDEEMSIFFKMFDMKNLYNLTIPVVDNIDIFDILTRSLQIGTKITFLNVYRVAEKDFKSFRKFVGKFPRISDLSIYHLCFPSTKAKDVQSLLPSSSFRKIKSFSIKECHRTKILSADFFTKLFRNSPKIEKFSIGSGNIEFLKSVFKQYFTVEQSRRLKDRYCYKEIRLELILNGKFKNLRNRFERLCIDITNCSSELENVEEVGYKVRTMEWVDFKYIMDCKYCLEDRHKVKRIVTLQSFDNTCQEMGKPHYYYLSQMTKI</sequence>
<dbReference type="SMART" id="SM00256">
    <property type="entry name" value="FBOX"/>
    <property type="match status" value="1"/>
</dbReference>
<dbReference type="Gene3D" id="3.80.10.10">
    <property type="entry name" value="Ribonuclease Inhibitor"/>
    <property type="match status" value="1"/>
</dbReference>
<dbReference type="PROSITE" id="PS50181">
    <property type="entry name" value="FBOX"/>
    <property type="match status" value="1"/>
</dbReference>